<dbReference type="GO" id="GO:0052621">
    <property type="term" value="F:diguanylate cyclase activity"/>
    <property type="evidence" value="ECO:0007669"/>
    <property type="project" value="UniProtKB-EC"/>
</dbReference>
<dbReference type="SUPFAM" id="SSF55073">
    <property type="entry name" value="Nucleotide cyclase"/>
    <property type="match status" value="1"/>
</dbReference>
<comment type="subcellular location">
    <subcellularLocation>
        <location evidence="1">Cell membrane</location>
        <topology evidence="1">Multi-pass membrane protein</topology>
    </subcellularLocation>
</comment>
<name>A0A101FK15_9BACT</name>
<dbReference type="CDD" id="cd12912">
    <property type="entry name" value="PDC2_MCP_like"/>
    <property type="match status" value="1"/>
</dbReference>
<dbReference type="PANTHER" id="PTHR45138:SF9">
    <property type="entry name" value="DIGUANYLATE CYCLASE DGCM-RELATED"/>
    <property type="match status" value="1"/>
</dbReference>
<keyword evidence="6 8" id="KW-0472">Membrane</keyword>
<feature type="domain" description="GGDEF" evidence="9">
    <location>
        <begin position="400"/>
        <end position="526"/>
    </location>
</feature>
<dbReference type="CDD" id="cd18773">
    <property type="entry name" value="PDC1_HK_sensor"/>
    <property type="match status" value="1"/>
</dbReference>
<dbReference type="NCBIfam" id="TIGR00254">
    <property type="entry name" value="GGDEF"/>
    <property type="match status" value="1"/>
</dbReference>
<keyword evidence="5 8" id="KW-1133">Transmembrane helix</keyword>
<reference evidence="10 11" key="1">
    <citation type="journal article" date="2018" name="Nat. Biotechnol.">
        <title>A standardized bacterial taxonomy based on genome phylogeny substantially revises the tree of life.</title>
        <authorList>
            <person name="Parks D.H."/>
            <person name="Chuvochina M."/>
            <person name="Waite D.W."/>
            <person name="Rinke C."/>
            <person name="Skarshewski A."/>
            <person name="Chaumeil P.A."/>
            <person name="Hugenholtz P."/>
        </authorList>
    </citation>
    <scope>NUCLEOTIDE SEQUENCE [LARGE SCALE GENOMIC DNA]</scope>
    <source>
        <strain evidence="10">UBA12529</strain>
    </source>
</reference>
<organism evidence="10 11">
    <name type="scientific">Thermodesulfobacterium commune</name>
    <dbReference type="NCBI Taxonomy" id="1741"/>
    <lineage>
        <taxon>Bacteria</taxon>
        <taxon>Pseudomonadati</taxon>
        <taxon>Thermodesulfobacteriota</taxon>
        <taxon>Thermodesulfobacteria</taxon>
        <taxon>Thermodesulfobacteriales</taxon>
        <taxon>Thermodesulfobacteriaceae</taxon>
        <taxon>Thermodesulfobacterium</taxon>
    </lineage>
</organism>
<dbReference type="CDD" id="cd01949">
    <property type="entry name" value="GGDEF"/>
    <property type="match status" value="1"/>
</dbReference>
<dbReference type="InterPro" id="IPR043128">
    <property type="entry name" value="Rev_trsase/Diguanyl_cyclase"/>
</dbReference>
<dbReference type="Pfam" id="PF02743">
    <property type="entry name" value="dCache_1"/>
    <property type="match status" value="1"/>
</dbReference>
<protein>
    <recommendedName>
        <fullName evidence="2">diguanylate cyclase</fullName>
        <ecNumber evidence="2">2.7.7.65</ecNumber>
    </recommendedName>
</protein>
<dbReference type="InterPro" id="IPR033479">
    <property type="entry name" value="dCache_1"/>
</dbReference>
<dbReference type="PROSITE" id="PS50887">
    <property type="entry name" value="GGDEF"/>
    <property type="match status" value="1"/>
</dbReference>
<dbReference type="EMBL" id="DLVE01000025">
    <property type="protein sequence ID" value="HAA83570.1"/>
    <property type="molecule type" value="Genomic_DNA"/>
</dbReference>
<evidence type="ECO:0000256" key="6">
    <source>
        <dbReference type="ARBA" id="ARBA00023136"/>
    </source>
</evidence>
<evidence type="ECO:0000256" key="5">
    <source>
        <dbReference type="ARBA" id="ARBA00022989"/>
    </source>
</evidence>
<dbReference type="Gene3D" id="6.10.340.10">
    <property type="match status" value="1"/>
</dbReference>
<evidence type="ECO:0000259" key="9">
    <source>
        <dbReference type="PROSITE" id="PS50887"/>
    </source>
</evidence>
<dbReference type="SMART" id="SM00267">
    <property type="entry name" value="GGDEF"/>
    <property type="match status" value="1"/>
</dbReference>
<gene>
    <name evidence="10" type="ORF">DCE01_02080</name>
</gene>
<dbReference type="InterPro" id="IPR050469">
    <property type="entry name" value="Diguanylate_Cyclase"/>
</dbReference>
<comment type="caution">
    <text evidence="10">The sequence shown here is derived from an EMBL/GenBank/DDBJ whole genome shotgun (WGS) entry which is preliminary data.</text>
</comment>
<accession>A0A101FK15</accession>
<proteinExistence type="predicted"/>
<evidence type="ECO:0000313" key="11">
    <source>
        <dbReference type="Proteomes" id="UP000257240"/>
    </source>
</evidence>
<dbReference type="PANTHER" id="PTHR45138">
    <property type="entry name" value="REGULATORY COMPONENTS OF SENSORY TRANSDUCTION SYSTEM"/>
    <property type="match status" value="1"/>
</dbReference>
<dbReference type="FunFam" id="3.30.70.270:FF:000001">
    <property type="entry name" value="Diguanylate cyclase domain protein"/>
    <property type="match status" value="1"/>
</dbReference>
<dbReference type="Pfam" id="PF00990">
    <property type="entry name" value="GGDEF"/>
    <property type="match status" value="1"/>
</dbReference>
<dbReference type="GO" id="GO:0005886">
    <property type="term" value="C:plasma membrane"/>
    <property type="evidence" value="ECO:0007669"/>
    <property type="project" value="UniProtKB-SubCell"/>
</dbReference>
<dbReference type="InterPro" id="IPR000160">
    <property type="entry name" value="GGDEF_dom"/>
</dbReference>
<dbReference type="Gene3D" id="3.30.70.270">
    <property type="match status" value="1"/>
</dbReference>
<dbReference type="AlphaFoldDB" id="A0A101FK15"/>
<feature type="transmembrane region" description="Helical" evidence="8">
    <location>
        <begin position="275"/>
        <end position="301"/>
    </location>
</feature>
<evidence type="ECO:0000256" key="1">
    <source>
        <dbReference type="ARBA" id="ARBA00004651"/>
    </source>
</evidence>
<feature type="transmembrane region" description="Helical" evidence="8">
    <location>
        <begin position="7"/>
        <end position="30"/>
    </location>
</feature>
<comment type="catalytic activity">
    <reaction evidence="7">
        <text>2 GTP = 3',3'-c-di-GMP + 2 diphosphate</text>
        <dbReference type="Rhea" id="RHEA:24898"/>
        <dbReference type="ChEBI" id="CHEBI:33019"/>
        <dbReference type="ChEBI" id="CHEBI:37565"/>
        <dbReference type="ChEBI" id="CHEBI:58805"/>
        <dbReference type="EC" id="2.7.7.65"/>
    </reaction>
</comment>
<dbReference type="EC" id="2.7.7.65" evidence="2"/>
<evidence type="ECO:0000313" key="10">
    <source>
        <dbReference type="EMBL" id="HAA83570.1"/>
    </source>
</evidence>
<evidence type="ECO:0000256" key="4">
    <source>
        <dbReference type="ARBA" id="ARBA00022692"/>
    </source>
</evidence>
<keyword evidence="4 8" id="KW-0812">Transmembrane</keyword>
<evidence type="ECO:0000256" key="3">
    <source>
        <dbReference type="ARBA" id="ARBA00022475"/>
    </source>
</evidence>
<sequence>MKGLQRQIFYFSLGLSFFIMLTFVLLSSPVFYKYEFSKGDIFLQQRTHVLANYIEGFFSKFIVMIEYLSKDPKVIKAYKLSEKDKIEVLKHFYTFNQIDPTIKYIYAGYEDDSLLIYNYDTPEGYKSTERPWYKEAVRYSSKISEGVVYQEFGTKEWLVALGKALVDENHKIVGVVAIDTSLENLLKVFREKIGIYETAYSFVIKKDGTVLIHPDEKLLGKKMENLPLREFLSNPEGKVEFVQDGLTKIAYYKRLEILNWVLITVVDKAELLMPVLVIIGMSVMMIGSIAFSLGWFVSYWLTKHITSPINLLKENLLSISQGIEIPEEFRNYPKNEIGVIAKEIEKLASTELFKRKVELEKLTERLKVFAERDFLTQLFNRFKFIEELKKEINHYNRYKTLFSLILFDLDNFKVINDTYGHDRGDYVLKEVSRLIKENIRQTDLPARWGGEEFVILCPRTIKEEALVIAERIRQSIATYPFEEVGKVTISGGVVEYQQGMELSALLKKVDERLYQAKRSGKNKIVL</sequence>
<evidence type="ECO:0000256" key="2">
    <source>
        <dbReference type="ARBA" id="ARBA00012528"/>
    </source>
</evidence>
<evidence type="ECO:0000256" key="7">
    <source>
        <dbReference type="ARBA" id="ARBA00034247"/>
    </source>
</evidence>
<dbReference type="Gene3D" id="3.30.450.20">
    <property type="entry name" value="PAS domain"/>
    <property type="match status" value="2"/>
</dbReference>
<keyword evidence="3" id="KW-1003">Cell membrane</keyword>
<dbReference type="Proteomes" id="UP000257240">
    <property type="component" value="Unassembled WGS sequence"/>
</dbReference>
<evidence type="ECO:0000256" key="8">
    <source>
        <dbReference type="SAM" id="Phobius"/>
    </source>
</evidence>
<dbReference type="InterPro" id="IPR029787">
    <property type="entry name" value="Nucleotide_cyclase"/>
</dbReference>